<dbReference type="GO" id="GO:0000160">
    <property type="term" value="P:phosphorelay signal transduction system"/>
    <property type="evidence" value="ECO:0007669"/>
    <property type="project" value="UniProtKB-KW"/>
</dbReference>
<dbReference type="InterPro" id="IPR050482">
    <property type="entry name" value="Sensor_HK_TwoCompSys"/>
</dbReference>
<evidence type="ECO:0000256" key="1">
    <source>
        <dbReference type="ARBA" id="ARBA00000085"/>
    </source>
</evidence>
<dbReference type="PANTHER" id="PTHR24421">
    <property type="entry name" value="NITRATE/NITRITE SENSOR PROTEIN NARX-RELATED"/>
    <property type="match status" value="1"/>
</dbReference>
<evidence type="ECO:0000256" key="7">
    <source>
        <dbReference type="SAM" id="SignalP"/>
    </source>
</evidence>
<keyword evidence="4" id="KW-0418">Kinase</keyword>
<evidence type="ECO:0000256" key="4">
    <source>
        <dbReference type="ARBA" id="ARBA00022777"/>
    </source>
</evidence>
<evidence type="ECO:0000313" key="9">
    <source>
        <dbReference type="EMBL" id="MBK1881825.1"/>
    </source>
</evidence>
<sequence length="703" mass="77828">MRFCLGKICLFAALALAASFRSYAKETPTSREETIPTEEVEQQNVLTNAIEVRHLKPEQADRPYHVELEGVVTMSNSRSLVLQDASGGVYIHFRTPPGQPQPHPGEIWRINGITGAGDFSPVIYATDARFVRHGTLPEPIIPTWDQLLGGSLDAEQIEIRGVVIEASKSRVKLLTQGGATTILSDSFYPLPFEAMTDEEVTSLIGCLVRFRGVYASSWDISIGRVHPTEFHLGNAVMTLEKPALENPFAATAAHAKDLLGFASHLNALEPVKVTGLVLYTKPPLFFLTDAEQGFRAICRKNCDVVPGDQVEVVGYSQPGGPSPILQEAAIRKIGRTKMPAPIALHADEILDSRFDSTRVRLEATVLSDSVRQNERILECNSGNHHFFAYVPSISDSLVPLEKNSIIRLTGTYLSNASNKISTSSNLFELRLQNKNDIEVLQRGPWWTFQHTVILITILCGALLLAVAWVASLHRTVARRSKELAREIEERESLERHRILEQERSRVAQDLHDELGSGLTEAGFLTALMKNPEISIKDKDGYLDQLRQVCHSLVSGLDEIVWAVNPRYDSAEDLADYFSLFAPRFLNLAGIRCRLQIDDQIPKIPLSPHQRHAIFLATKEALTNVVRHSNANEVILAISVKSTELLIRITDDGSGFTPVDEQGNRNGLRGMKDRLEQIGGNFSIESTPGIGSTVHFIIPLKGIE</sequence>
<keyword evidence="5" id="KW-0902">Two-component regulatory system</keyword>
<keyword evidence="6" id="KW-0472">Membrane</keyword>
<dbReference type="AlphaFoldDB" id="A0A934VV52"/>
<comment type="caution">
    <text evidence="9">The sequence shown here is derived from an EMBL/GenBank/DDBJ whole genome shotgun (WGS) entry which is preliminary data.</text>
</comment>
<dbReference type="InterPro" id="IPR036890">
    <property type="entry name" value="HATPase_C_sf"/>
</dbReference>
<evidence type="ECO:0000313" key="10">
    <source>
        <dbReference type="Proteomes" id="UP000603141"/>
    </source>
</evidence>
<evidence type="ECO:0000259" key="8">
    <source>
        <dbReference type="SMART" id="SM00387"/>
    </source>
</evidence>
<keyword evidence="7" id="KW-0732">Signal</keyword>
<dbReference type="InterPro" id="IPR003594">
    <property type="entry name" value="HATPase_dom"/>
</dbReference>
<dbReference type="EC" id="2.7.13.3" evidence="2"/>
<dbReference type="GO" id="GO:0004673">
    <property type="term" value="F:protein histidine kinase activity"/>
    <property type="evidence" value="ECO:0007669"/>
    <property type="project" value="UniProtKB-EC"/>
</dbReference>
<dbReference type="Gene3D" id="3.30.565.10">
    <property type="entry name" value="Histidine kinase-like ATPase, C-terminal domain"/>
    <property type="match status" value="1"/>
</dbReference>
<dbReference type="PANTHER" id="PTHR24421:SF10">
    <property type="entry name" value="NITRATE_NITRITE SENSOR PROTEIN NARQ"/>
    <property type="match status" value="1"/>
</dbReference>
<dbReference type="SMART" id="SM00387">
    <property type="entry name" value="HATPase_c"/>
    <property type="match status" value="1"/>
</dbReference>
<dbReference type="SUPFAM" id="SSF55874">
    <property type="entry name" value="ATPase domain of HSP90 chaperone/DNA topoisomerase II/histidine kinase"/>
    <property type="match status" value="1"/>
</dbReference>
<keyword evidence="10" id="KW-1185">Reference proteome</keyword>
<dbReference type="Gene3D" id="1.20.5.1930">
    <property type="match status" value="1"/>
</dbReference>
<evidence type="ECO:0000256" key="6">
    <source>
        <dbReference type="SAM" id="Phobius"/>
    </source>
</evidence>
<feature type="signal peptide" evidence="7">
    <location>
        <begin position="1"/>
        <end position="24"/>
    </location>
</feature>
<keyword evidence="3" id="KW-0808">Transferase</keyword>
<feature type="domain" description="Histidine kinase/HSP90-like ATPase" evidence="8">
    <location>
        <begin position="608"/>
        <end position="701"/>
    </location>
</feature>
<evidence type="ECO:0000256" key="2">
    <source>
        <dbReference type="ARBA" id="ARBA00012438"/>
    </source>
</evidence>
<evidence type="ECO:0000256" key="5">
    <source>
        <dbReference type="ARBA" id="ARBA00023012"/>
    </source>
</evidence>
<dbReference type="Proteomes" id="UP000603141">
    <property type="component" value="Unassembled WGS sequence"/>
</dbReference>
<dbReference type="EMBL" id="JAENIJ010000006">
    <property type="protein sequence ID" value="MBK1881825.1"/>
    <property type="molecule type" value="Genomic_DNA"/>
</dbReference>
<feature type="transmembrane region" description="Helical" evidence="6">
    <location>
        <begin position="452"/>
        <end position="472"/>
    </location>
</feature>
<reference evidence="9" key="1">
    <citation type="submission" date="2021-01" db="EMBL/GenBank/DDBJ databases">
        <title>Modified the classification status of verrucomicrobia.</title>
        <authorList>
            <person name="Feng X."/>
        </authorList>
    </citation>
    <scope>NUCLEOTIDE SEQUENCE</scope>
    <source>
        <strain evidence="9">KCTC 22041</strain>
    </source>
</reference>
<accession>A0A934VV52</accession>
<proteinExistence type="predicted"/>
<name>A0A934VV52_9BACT</name>
<keyword evidence="9" id="KW-0547">Nucleotide-binding</keyword>
<dbReference type="RefSeq" id="WP_200268363.1">
    <property type="nucleotide sequence ID" value="NZ_JAENIJ010000006.1"/>
</dbReference>
<dbReference type="GO" id="GO:0005524">
    <property type="term" value="F:ATP binding"/>
    <property type="evidence" value="ECO:0007669"/>
    <property type="project" value="UniProtKB-KW"/>
</dbReference>
<protein>
    <recommendedName>
        <fullName evidence="2">histidine kinase</fullName>
        <ecNumber evidence="2">2.7.13.3</ecNumber>
    </recommendedName>
</protein>
<feature type="chain" id="PRO_5037828543" description="histidine kinase" evidence="7">
    <location>
        <begin position="25"/>
        <end position="703"/>
    </location>
</feature>
<dbReference type="Pfam" id="PF02518">
    <property type="entry name" value="HATPase_c"/>
    <property type="match status" value="1"/>
</dbReference>
<evidence type="ECO:0000256" key="3">
    <source>
        <dbReference type="ARBA" id="ARBA00022679"/>
    </source>
</evidence>
<keyword evidence="9" id="KW-0067">ATP-binding</keyword>
<organism evidence="9 10">
    <name type="scientific">Luteolibacter pohnpeiensis</name>
    <dbReference type="NCBI Taxonomy" id="454153"/>
    <lineage>
        <taxon>Bacteria</taxon>
        <taxon>Pseudomonadati</taxon>
        <taxon>Verrucomicrobiota</taxon>
        <taxon>Verrucomicrobiia</taxon>
        <taxon>Verrucomicrobiales</taxon>
        <taxon>Verrucomicrobiaceae</taxon>
        <taxon>Luteolibacter</taxon>
    </lineage>
</organism>
<keyword evidence="6" id="KW-1133">Transmembrane helix</keyword>
<dbReference type="CDD" id="cd16917">
    <property type="entry name" value="HATPase_UhpB-NarQ-NarX-like"/>
    <property type="match status" value="1"/>
</dbReference>
<gene>
    <name evidence="9" type="ORF">JIN85_05330</name>
</gene>
<comment type="catalytic activity">
    <reaction evidence="1">
        <text>ATP + protein L-histidine = ADP + protein N-phospho-L-histidine.</text>
        <dbReference type="EC" id="2.7.13.3"/>
    </reaction>
</comment>
<keyword evidence="6" id="KW-0812">Transmembrane</keyword>